<feature type="transmembrane region" description="Helical" evidence="1">
    <location>
        <begin position="160"/>
        <end position="181"/>
    </location>
</feature>
<dbReference type="GO" id="GO:0045227">
    <property type="term" value="P:capsule polysaccharide biosynthetic process"/>
    <property type="evidence" value="ECO:0007669"/>
    <property type="project" value="InterPro"/>
</dbReference>
<feature type="transmembrane region" description="Helical" evidence="1">
    <location>
        <begin position="97"/>
        <end position="116"/>
    </location>
</feature>
<feature type="transmembrane region" description="Helical" evidence="1">
    <location>
        <begin position="336"/>
        <end position="361"/>
    </location>
</feature>
<feature type="transmembrane region" description="Helical" evidence="1">
    <location>
        <begin position="12"/>
        <end position="32"/>
    </location>
</feature>
<feature type="transmembrane region" description="Helical" evidence="1">
    <location>
        <begin position="225"/>
        <end position="243"/>
    </location>
</feature>
<dbReference type="Proteomes" id="UP000518300">
    <property type="component" value="Unassembled WGS sequence"/>
</dbReference>
<name>A0A848L7X7_9BACT</name>
<evidence type="ECO:0000313" key="2">
    <source>
        <dbReference type="EMBL" id="NMO14724.1"/>
    </source>
</evidence>
<dbReference type="Pfam" id="PF14102">
    <property type="entry name" value="Caps_synth_CapC"/>
    <property type="match status" value="2"/>
</dbReference>
<keyword evidence="1" id="KW-0472">Membrane</keyword>
<sequence length="1068" mass="113419">MALLSTLTLFPAYSLDTSILAAVLVGVLILALLTETFGWVFVGLVVPGYLASVFVIHPEAGITVVVEAVLTYALALALSAGMSRTGAWSEFFGRDRFFAIVLSSVLVRALSEAVLLPHVGRWIDARWGTSFALDRSLHSIGLVLVPLTANAFWKLKLRRGLWQVGVPVVLTYALLRFVLLPATNLSFSSLELMYEDVAQDFLASPKAYIILLTTALLAARFNLNYGWDFNGILVPALLALTWLEPAKLVATLLEVALLVLGTKALLATPGLRTLNLEGPRKTVLVFFLGFVVKWCIGWALGGRVPGLKVTDLFGFGYLVPTLLAVKILQKQAAARVMLATVHTSLAGFVVGSLVGFGLSLVEPRPATALPTATPQAQAPGLGLDKSPLGVMTLAHVTARENNASGVPLRRRNGELRQYASLWRAAGAWLQTGDADAQRVVRERAEALGLELRALPDTAPGAPKRFALVEKERVEGKLGWDTAVLVPGAPGPVLEVPRPLTEAPSAEAAATLCERVKCRAIIASGVDTSRAGLRPGDALMEGDTPLHSAHTVLSSVERIQVRADAALARGKALLHVPAGEKSPALEALWPGIQHTEAEPPEPGLAWGDDRLSVLRAHPHDLATLALEGAPELAAPLTQTELRAALLSPRESAPYAEGAAPRPTDAELLVLEEQVAAPLLGNAGATVPEPLRARWASVMAGLLGMTVRPVEGCAEGGSCWWVADAEGQHGRAGASLLVRPGGGPLAFDVPVPDREQGTLAVALEAWQEARARALVVATPGASVDILHPATQGHLRTTFQAFHQAVHRALPEEAGLVLQVRGYSGRPAVNADVLVDVGGPVLRPEQRPADLERLLAKSGALGWLSSRVRYNDGSPELAGLSDASPQAAFSRTFGGARIATLWLSEPLRGAFVGPRLVASELALAGLTKPAPVEGSPLQALLTPGLTVAAKPAPTALQERFAALSARAERYLVQQNVHELRMLARSGRAGPVTQSVRAGYSAAHGLPWLMVEARQGRHVLRGVYFLQQHPSHLKRVELVPGVEGLEAAVEQALRHRRPVVLTGELASSEGRR</sequence>
<dbReference type="InterPro" id="IPR008338">
    <property type="entry name" value="Capsule_biosynth_CapC"/>
</dbReference>
<protein>
    <submittedName>
        <fullName evidence="2">Uncharacterized protein</fullName>
    </submittedName>
</protein>
<feature type="transmembrane region" description="Helical" evidence="1">
    <location>
        <begin position="249"/>
        <end position="271"/>
    </location>
</feature>
<keyword evidence="1" id="KW-0812">Transmembrane</keyword>
<comment type="caution">
    <text evidence="2">The sequence shown here is derived from an EMBL/GenBank/DDBJ whole genome shotgun (WGS) entry which is preliminary data.</text>
</comment>
<accession>A0A848L7X7</accession>
<gene>
    <name evidence="2" type="ORF">HG543_07605</name>
</gene>
<reference evidence="2 3" key="1">
    <citation type="submission" date="2020-04" db="EMBL/GenBank/DDBJ databases">
        <title>Draft genome of Pyxidicoccus fallax type strain.</title>
        <authorList>
            <person name="Whitworth D.E."/>
        </authorList>
    </citation>
    <scope>NUCLEOTIDE SEQUENCE [LARGE SCALE GENOMIC DNA]</scope>
    <source>
        <strain evidence="2 3">DSM 14698</strain>
    </source>
</reference>
<feature type="transmembrane region" description="Helical" evidence="1">
    <location>
        <begin position="201"/>
        <end position="218"/>
    </location>
</feature>
<dbReference type="GO" id="GO:0016020">
    <property type="term" value="C:membrane"/>
    <property type="evidence" value="ECO:0007669"/>
    <property type="project" value="InterPro"/>
</dbReference>
<feature type="transmembrane region" description="Helical" evidence="1">
    <location>
        <begin position="62"/>
        <end position="85"/>
    </location>
</feature>
<feature type="transmembrane region" description="Helical" evidence="1">
    <location>
        <begin position="283"/>
        <end position="300"/>
    </location>
</feature>
<feature type="transmembrane region" description="Helical" evidence="1">
    <location>
        <begin position="312"/>
        <end position="329"/>
    </location>
</feature>
<feature type="transmembrane region" description="Helical" evidence="1">
    <location>
        <begin position="39"/>
        <end position="56"/>
    </location>
</feature>
<dbReference type="EMBL" id="JABBJJ010000024">
    <property type="protein sequence ID" value="NMO14724.1"/>
    <property type="molecule type" value="Genomic_DNA"/>
</dbReference>
<keyword evidence="3" id="KW-1185">Reference proteome</keyword>
<organism evidence="2 3">
    <name type="scientific">Pyxidicoccus fallax</name>
    <dbReference type="NCBI Taxonomy" id="394095"/>
    <lineage>
        <taxon>Bacteria</taxon>
        <taxon>Pseudomonadati</taxon>
        <taxon>Myxococcota</taxon>
        <taxon>Myxococcia</taxon>
        <taxon>Myxococcales</taxon>
        <taxon>Cystobacterineae</taxon>
        <taxon>Myxococcaceae</taxon>
        <taxon>Pyxidicoccus</taxon>
    </lineage>
</organism>
<evidence type="ECO:0000256" key="1">
    <source>
        <dbReference type="SAM" id="Phobius"/>
    </source>
</evidence>
<proteinExistence type="predicted"/>
<dbReference type="RefSeq" id="WP_169344020.1">
    <property type="nucleotide sequence ID" value="NZ_JABBJJ010000024.1"/>
</dbReference>
<keyword evidence="1" id="KW-1133">Transmembrane helix</keyword>
<evidence type="ECO:0000313" key="3">
    <source>
        <dbReference type="Proteomes" id="UP000518300"/>
    </source>
</evidence>
<dbReference type="AlphaFoldDB" id="A0A848L7X7"/>
<feature type="transmembrane region" description="Helical" evidence="1">
    <location>
        <begin position="136"/>
        <end position="153"/>
    </location>
</feature>